<organism evidence="2 3">
    <name type="scientific">Hypsizygus marmoreus</name>
    <name type="common">White beech mushroom</name>
    <name type="synonym">Agaricus marmoreus</name>
    <dbReference type="NCBI Taxonomy" id="39966"/>
    <lineage>
        <taxon>Eukaryota</taxon>
        <taxon>Fungi</taxon>
        <taxon>Dikarya</taxon>
        <taxon>Basidiomycota</taxon>
        <taxon>Agaricomycotina</taxon>
        <taxon>Agaricomycetes</taxon>
        <taxon>Agaricomycetidae</taxon>
        <taxon>Agaricales</taxon>
        <taxon>Tricholomatineae</taxon>
        <taxon>Lyophyllaceae</taxon>
        <taxon>Hypsizygus</taxon>
    </lineage>
</organism>
<protein>
    <submittedName>
        <fullName evidence="2">Uncharacterized protein</fullName>
    </submittedName>
</protein>
<evidence type="ECO:0000313" key="3">
    <source>
        <dbReference type="Proteomes" id="UP000076154"/>
    </source>
</evidence>
<gene>
    <name evidence="2" type="ORF">Hypma_012690</name>
</gene>
<evidence type="ECO:0000313" key="2">
    <source>
        <dbReference type="EMBL" id="RDB20288.1"/>
    </source>
</evidence>
<feature type="compositionally biased region" description="Pro residues" evidence="1">
    <location>
        <begin position="387"/>
        <end position="396"/>
    </location>
</feature>
<sequence length="463" mass="50999">MSSPAPANTTPAPYSCTIAAKLIVLETPPATKKNKKPAAKKVNKNKQFNFIFEASQQNYTQFLNTILSTHHINNYVATENNTFTCKVQVPPAKVAEACDIEDFAEYEAMVNVVLENKPNKPIGVTVELVQVEKYAKKKPRRTNETGDSESSGNEDDEEIAENGLTKLDLELARCRSLIEKRHQNDHDGGYTYVDASTGDSVALTPFMMKEWARAIYDGTATTAQPPQTNTFDPANRHASLLRGRSASSASTATTAAPSDIAHMATIFNGFLAMACPDLNAISSTPKKKALDGISDSPLCSPRNTPTKLSRFLQHAEENLGVRNATSYEGSFRNKGYGPDILHLVDNTALSAMGLAEGDVIRLKQSAPRWWNLSSKRKRADDDIGGPAEPPQEPRTPPNIKVRFDKRFHGGGSARLYGPRMTPGRAPPNQDFDWFYFCEARNQWIPMPDNYVPVIDGAPDDDFM</sequence>
<dbReference type="Proteomes" id="UP000076154">
    <property type="component" value="Unassembled WGS sequence"/>
</dbReference>
<feature type="region of interest" description="Disordered" evidence="1">
    <location>
        <begin position="136"/>
        <end position="162"/>
    </location>
</feature>
<dbReference type="InParanoid" id="A0A369JEG9"/>
<accession>A0A369JEG9</accession>
<comment type="caution">
    <text evidence="2">The sequence shown here is derived from an EMBL/GenBank/DDBJ whole genome shotgun (WGS) entry which is preliminary data.</text>
</comment>
<dbReference type="OrthoDB" id="3259884at2759"/>
<reference evidence="2" key="1">
    <citation type="submission" date="2018-04" db="EMBL/GenBank/DDBJ databases">
        <title>Whole genome sequencing of Hypsizygus marmoreus.</title>
        <authorList>
            <person name="Choi I.-G."/>
            <person name="Min B."/>
            <person name="Kim J.-G."/>
            <person name="Kim S."/>
            <person name="Oh Y.-L."/>
            <person name="Kong W.-S."/>
            <person name="Park H."/>
            <person name="Jeong J."/>
            <person name="Song E.-S."/>
        </authorList>
    </citation>
    <scope>NUCLEOTIDE SEQUENCE [LARGE SCALE GENOMIC DNA]</scope>
    <source>
        <strain evidence="2">51987-8</strain>
    </source>
</reference>
<dbReference type="EMBL" id="LUEZ02000069">
    <property type="protein sequence ID" value="RDB20288.1"/>
    <property type="molecule type" value="Genomic_DNA"/>
</dbReference>
<name>A0A369JEG9_HYPMA</name>
<feature type="region of interest" description="Disordered" evidence="1">
    <location>
        <begin position="373"/>
        <end position="398"/>
    </location>
</feature>
<proteinExistence type="predicted"/>
<evidence type="ECO:0000256" key="1">
    <source>
        <dbReference type="SAM" id="MobiDB-lite"/>
    </source>
</evidence>
<dbReference type="AlphaFoldDB" id="A0A369JEG9"/>
<keyword evidence="3" id="KW-1185">Reference proteome</keyword>